<dbReference type="OrthoDB" id="1070658at2"/>
<dbReference type="KEGG" id="mpec:B9O19_00149"/>
<evidence type="ECO:0000313" key="2">
    <source>
        <dbReference type="Proteomes" id="UP000235589"/>
    </source>
</evidence>
<protein>
    <submittedName>
        <fullName evidence="1">Uncharacterized protein</fullName>
    </submittedName>
</protein>
<keyword evidence="2" id="KW-1185">Reference proteome</keyword>
<organism evidence="1 2">
    <name type="scientific">Monoglobus pectinilyticus</name>
    <dbReference type="NCBI Taxonomy" id="1981510"/>
    <lineage>
        <taxon>Bacteria</taxon>
        <taxon>Bacillati</taxon>
        <taxon>Bacillota</taxon>
        <taxon>Clostridia</taxon>
        <taxon>Monoglobales</taxon>
        <taxon>Monoglobaceae</taxon>
        <taxon>Monoglobus</taxon>
    </lineage>
</organism>
<reference evidence="1 2" key="1">
    <citation type="submission" date="2017-04" db="EMBL/GenBank/DDBJ databases">
        <title>Monoglobus pectinilyticus 14 draft genome.</title>
        <authorList>
            <person name="Kim C."/>
            <person name="Rosendale D.I."/>
            <person name="Kelly W.J."/>
            <person name="Tannock G.W."/>
            <person name="Patchett M.L."/>
            <person name="Jordens J.Z."/>
        </authorList>
    </citation>
    <scope>NUCLEOTIDE SEQUENCE [LARGE SCALE GENOMIC DNA]</scope>
    <source>
        <strain evidence="1 2">14</strain>
    </source>
</reference>
<dbReference type="Proteomes" id="UP000235589">
    <property type="component" value="Chromosome"/>
</dbReference>
<sequence length="185" mass="21548">MSRQEQNDRHIIWSDISLDLDDWRESLEELYPGYSDDELYDIMVKSNAENLYDERVNLNIQLSQPIIVIGDLGRWNGRVSGYKMIDSGNIKDSLYSDTDYNEWYVDKYGDLRADAVHHDGTNHYLYRVFKDGVTDTQIENLQDKIYNGKATRADITRVTKRLGDDIAGVYGFPIPKQRQTNEQAR</sequence>
<dbReference type="RefSeq" id="WP_102364676.1">
    <property type="nucleotide sequence ID" value="NZ_CP020991.1"/>
</dbReference>
<evidence type="ECO:0000313" key="1">
    <source>
        <dbReference type="EMBL" id="AUO18333.1"/>
    </source>
</evidence>
<dbReference type="EMBL" id="CP020991">
    <property type="protein sequence ID" value="AUO18333.1"/>
    <property type="molecule type" value="Genomic_DNA"/>
</dbReference>
<accession>A0A2K9NZ61</accession>
<name>A0A2K9NZ61_9FIRM</name>
<gene>
    <name evidence="1" type="ORF">B9O19_00149</name>
</gene>
<dbReference type="AlphaFoldDB" id="A0A2K9NZ61"/>
<proteinExistence type="predicted"/>
<dbReference type="GeneID" id="98061582"/>